<feature type="domain" description="Non-reducing end beta-L-arabinofuranosidase-like GH127 C-terminal" evidence="3">
    <location>
        <begin position="571"/>
        <end position="663"/>
    </location>
</feature>
<evidence type="ECO:0000313" key="5">
    <source>
        <dbReference type="Proteomes" id="UP000008922"/>
    </source>
</evidence>
<dbReference type="InParanoid" id="E8MY35"/>
<dbReference type="GO" id="GO:0005975">
    <property type="term" value="P:carbohydrate metabolic process"/>
    <property type="evidence" value="ECO:0007669"/>
    <property type="project" value="InterPro"/>
</dbReference>
<evidence type="ECO:0008006" key="6">
    <source>
        <dbReference type="Google" id="ProtNLM"/>
    </source>
</evidence>
<dbReference type="InterPro" id="IPR049046">
    <property type="entry name" value="Beta-AFase-like_GH127_middle"/>
</dbReference>
<dbReference type="eggNOG" id="COG3533">
    <property type="taxonomic scope" value="Bacteria"/>
</dbReference>
<dbReference type="EMBL" id="AP012029">
    <property type="protein sequence ID" value="BAJ64266.1"/>
    <property type="molecule type" value="Genomic_DNA"/>
</dbReference>
<name>E8MY35_ANATU</name>
<evidence type="ECO:0000313" key="4">
    <source>
        <dbReference type="EMBL" id="BAJ64266.1"/>
    </source>
</evidence>
<organism evidence="4 5">
    <name type="scientific">Anaerolinea thermophila (strain DSM 14523 / JCM 11388 / NBRC 100420 / UNI-1)</name>
    <dbReference type="NCBI Taxonomy" id="926569"/>
    <lineage>
        <taxon>Bacteria</taxon>
        <taxon>Bacillati</taxon>
        <taxon>Chloroflexota</taxon>
        <taxon>Anaerolineae</taxon>
        <taxon>Anaerolineales</taxon>
        <taxon>Anaerolineaceae</taxon>
        <taxon>Anaerolinea</taxon>
    </lineage>
</organism>
<dbReference type="Pfam" id="PF07944">
    <property type="entry name" value="Beta-AFase-like_GH127_cat"/>
    <property type="match status" value="1"/>
</dbReference>
<dbReference type="AlphaFoldDB" id="E8MY35"/>
<dbReference type="InterPro" id="IPR012878">
    <property type="entry name" value="Beta-AFase-like_GH127_cat"/>
</dbReference>
<evidence type="ECO:0000259" key="1">
    <source>
        <dbReference type="Pfam" id="PF07944"/>
    </source>
</evidence>
<feature type="domain" description="Non-reducing end beta-L-arabinofuranosidase-like GH127 catalytic" evidence="1">
    <location>
        <begin position="8"/>
        <end position="434"/>
    </location>
</feature>
<dbReference type="SUPFAM" id="SSF48208">
    <property type="entry name" value="Six-hairpin glycosidases"/>
    <property type="match status" value="1"/>
</dbReference>
<feature type="domain" description="Non-reducing end beta-L-arabinofuranosidase-like GH127 middle" evidence="2">
    <location>
        <begin position="445"/>
        <end position="567"/>
    </location>
</feature>
<dbReference type="KEGG" id="atm:ANT_22400"/>
<gene>
    <name evidence="4" type="ordered locus">ANT_22400</name>
</gene>
<dbReference type="InterPro" id="IPR049174">
    <property type="entry name" value="Beta-AFase-like"/>
</dbReference>
<dbReference type="PANTHER" id="PTHR43465">
    <property type="entry name" value="DUF1680 DOMAIN PROTEIN (AFU_ORTHOLOGUE AFUA_1G08910)"/>
    <property type="match status" value="1"/>
</dbReference>
<dbReference type="RefSeq" id="WP_013560634.1">
    <property type="nucleotide sequence ID" value="NC_014960.1"/>
</dbReference>
<dbReference type="PANTHER" id="PTHR43465:SF2">
    <property type="entry name" value="DUF1680 DOMAIN PROTEIN (AFU_ORTHOLOGUE AFUA_1G08910)"/>
    <property type="match status" value="1"/>
</dbReference>
<dbReference type="OrthoDB" id="9757939at2"/>
<accession>E8MY35</accession>
<dbReference type="STRING" id="926569.ANT_22400"/>
<dbReference type="Pfam" id="PF20737">
    <property type="entry name" value="Glyco_hydro127C"/>
    <property type="match status" value="1"/>
</dbReference>
<dbReference type="HOGENOM" id="CLU_013148_1_0_0"/>
<evidence type="ECO:0000259" key="3">
    <source>
        <dbReference type="Pfam" id="PF20737"/>
    </source>
</evidence>
<reference evidence="4 5" key="1">
    <citation type="submission" date="2010-12" db="EMBL/GenBank/DDBJ databases">
        <title>Whole genome sequence of Anaerolinea thermophila UNI-1.</title>
        <authorList>
            <person name="Narita-Yamada S."/>
            <person name="Kishi E."/>
            <person name="Watanabe Y."/>
            <person name="Takasaki K."/>
            <person name="Ankai A."/>
            <person name="Oguchi A."/>
            <person name="Fukui S."/>
            <person name="Takahashi M."/>
            <person name="Yashiro I."/>
            <person name="Hosoyama A."/>
            <person name="Sekiguchi Y."/>
            <person name="Hanada S."/>
            <person name="Fujita N."/>
        </authorList>
    </citation>
    <scope>NUCLEOTIDE SEQUENCE [LARGE SCALE GENOMIC DNA]</scope>
    <source>
        <strain evidence="5">DSM 14523 / JCM 11388 / NBRC 100420 / UNI-1</strain>
    </source>
</reference>
<dbReference type="InterPro" id="IPR049049">
    <property type="entry name" value="Beta-AFase-like_GH127_C"/>
</dbReference>
<sequence length="664" mass="75847">MMKGAVITRGFWHERLEVNAHQAIYHQWEQLQASGCIHNFRIAAGESEGVHEGWFFADSDAYKWLEAAARILQHHPDGKLEELVDGFIALLGRAQMPDGYLFTYNQIFFPGTRWKNLQIEHELYCHGHLIEAGVSHYLATGKTTMLEIARRAADRIVADFRDKGALHTCGHEEIELALLRLYEVTGERAYLEMAQSFLERRGRAPFFGLALFAQNTSVNRRARLVQEKRQAYRAAHPDAHPYVLPPGNVSKKPWNTTLRWYLSALSGKYFQQHAPLEKQTVPVGHAVRFGYLQTAAARWMRLTGDERWLEVQEQAWERMVLRRMYLTGGLGAVPGIEGFGRDDELDPELAYAETCAALASMFWNWELAQITGKARYSELFEWQLYNAASVGMGLDGTTYLYNNPLTCRGGVERRPWYAVPCCPSNLSRTFAWLGDYLYSAKPGRLYVHQYLSSDLPAQEIPCANGNRVRLSLQMDSQLPWHGHVVLRLRRWEVLDPDQPAPLEILLRLPSWAENPRLTLNGQPLFLQIPQPQQDGEPPADGYDPRQAVFLPLSQPWAEGDTLELRFDLPIRLRHAAPRLRSRRGKVAVTRGPLVYCAESLDHPGLDLFRLHLEPDSLEPVWEDSVLGRIIQIQGRDERGNPLTLIPYFLWGNRGPSQMTVWLNG</sequence>
<dbReference type="Pfam" id="PF20736">
    <property type="entry name" value="Glyco_hydro127M"/>
    <property type="match status" value="1"/>
</dbReference>
<dbReference type="Proteomes" id="UP000008922">
    <property type="component" value="Chromosome"/>
</dbReference>
<evidence type="ECO:0000259" key="2">
    <source>
        <dbReference type="Pfam" id="PF20736"/>
    </source>
</evidence>
<proteinExistence type="predicted"/>
<protein>
    <recommendedName>
        <fullName evidence="6">Glycoside hydrolase family 127 protein</fullName>
    </recommendedName>
</protein>
<keyword evidence="5" id="KW-1185">Reference proteome</keyword>
<dbReference type="InterPro" id="IPR008928">
    <property type="entry name" value="6-hairpin_glycosidase_sf"/>
</dbReference>